<organism evidence="2 3">
    <name type="scientific">Thermothielavioides terrestris</name>
    <dbReference type="NCBI Taxonomy" id="2587410"/>
    <lineage>
        <taxon>Eukaryota</taxon>
        <taxon>Fungi</taxon>
        <taxon>Dikarya</taxon>
        <taxon>Ascomycota</taxon>
        <taxon>Pezizomycotina</taxon>
        <taxon>Sordariomycetes</taxon>
        <taxon>Sordariomycetidae</taxon>
        <taxon>Sordariales</taxon>
        <taxon>Chaetomiaceae</taxon>
        <taxon>Thermothielavioides</taxon>
    </lineage>
</organism>
<protein>
    <submittedName>
        <fullName evidence="2">67585750-113b-4780-a839-bc8f1f764144</fullName>
    </submittedName>
</protein>
<dbReference type="EMBL" id="OUUZ01000013">
    <property type="protein sequence ID" value="SPQ24621.1"/>
    <property type="molecule type" value="Genomic_DNA"/>
</dbReference>
<dbReference type="PANTHER" id="PTHR38166:SF1">
    <property type="entry name" value="C2H2-TYPE DOMAIN-CONTAINING PROTEIN"/>
    <property type="match status" value="1"/>
</dbReference>
<proteinExistence type="predicted"/>
<accession>A0A446BQ28</accession>
<dbReference type="PANTHER" id="PTHR38166">
    <property type="entry name" value="C2H2-TYPE DOMAIN-CONTAINING PROTEIN-RELATED"/>
    <property type="match status" value="1"/>
</dbReference>
<sequence>MLDGISRVKQHLSRKHAPEFYCEYCMAVLPNKQAHQAHVEARACSYRACRFPGITHQQQRELSRRSKPNLSEPERWFAIWDIVFPGRPRPASPYIDTDLSEDLCQFKEFAEAFGPAIVATQMQVRLADAEPGEAAEEENVAGWAWRRTSSAAESEFESGPRDRSTERSFVIGGSAKLA</sequence>
<name>A0A446BQ28_9PEZI</name>
<evidence type="ECO:0000256" key="1">
    <source>
        <dbReference type="SAM" id="MobiDB-lite"/>
    </source>
</evidence>
<feature type="region of interest" description="Disordered" evidence="1">
    <location>
        <begin position="151"/>
        <end position="178"/>
    </location>
</feature>
<evidence type="ECO:0000313" key="3">
    <source>
        <dbReference type="Proteomes" id="UP000289323"/>
    </source>
</evidence>
<reference evidence="2 3" key="1">
    <citation type="submission" date="2018-04" db="EMBL/GenBank/DDBJ databases">
        <authorList>
            <person name="Huttner S."/>
            <person name="Dainat J."/>
        </authorList>
    </citation>
    <scope>NUCLEOTIDE SEQUENCE [LARGE SCALE GENOMIC DNA]</scope>
</reference>
<gene>
    <name evidence="2" type="ORF">TT172_LOCUS7040</name>
</gene>
<dbReference type="Proteomes" id="UP000289323">
    <property type="component" value="Unassembled WGS sequence"/>
</dbReference>
<evidence type="ECO:0000313" key="2">
    <source>
        <dbReference type="EMBL" id="SPQ24621.1"/>
    </source>
</evidence>
<dbReference type="AlphaFoldDB" id="A0A446BQ28"/>